<dbReference type="EMBL" id="KB467843">
    <property type="protein sequence ID" value="PCH35418.1"/>
    <property type="molecule type" value="Genomic_DNA"/>
</dbReference>
<organism evidence="9 10">
    <name type="scientific">Wolfiporia cocos (strain MD-104)</name>
    <name type="common">Brown rot fungus</name>
    <dbReference type="NCBI Taxonomy" id="742152"/>
    <lineage>
        <taxon>Eukaryota</taxon>
        <taxon>Fungi</taxon>
        <taxon>Dikarya</taxon>
        <taxon>Basidiomycota</taxon>
        <taxon>Agaricomycotina</taxon>
        <taxon>Agaricomycetes</taxon>
        <taxon>Polyporales</taxon>
        <taxon>Phaeolaceae</taxon>
        <taxon>Wolfiporia</taxon>
    </lineage>
</organism>
<dbReference type="GO" id="GO:0004553">
    <property type="term" value="F:hydrolase activity, hydrolyzing O-glycosyl compounds"/>
    <property type="evidence" value="ECO:0007669"/>
    <property type="project" value="InterPro"/>
</dbReference>
<dbReference type="OrthoDB" id="4781at2759"/>
<comment type="caution">
    <text evidence="5">Lacks conserved residue(s) required for the propagation of feature annotation.</text>
</comment>
<keyword evidence="5" id="KW-1015">Disulfide bond</keyword>
<evidence type="ECO:0000313" key="10">
    <source>
        <dbReference type="Proteomes" id="UP000218811"/>
    </source>
</evidence>
<feature type="signal peptide" evidence="6">
    <location>
        <begin position="1"/>
        <end position="28"/>
    </location>
</feature>
<gene>
    <name evidence="9" type="ORF">WOLCODRAFT_27906</name>
</gene>
<dbReference type="GO" id="GO:0009277">
    <property type="term" value="C:fungal-type cell wall"/>
    <property type="evidence" value="ECO:0007669"/>
    <property type="project" value="TreeGrafter"/>
</dbReference>
<dbReference type="GO" id="GO:0005975">
    <property type="term" value="P:carbohydrate metabolic process"/>
    <property type="evidence" value="ECO:0007669"/>
    <property type="project" value="InterPro"/>
</dbReference>
<keyword evidence="1 5" id="KW-0147">Chitin-binding</keyword>
<evidence type="ECO:0000256" key="6">
    <source>
        <dbReference type="SAM" id="SignalP"/>
    </source>
</evidence>
<dbReference type="GO" id="GO:0016757">
    <property type="term" value="F:glycosyltransferase activity"/>
    <property type="evidence" value="ECO:0007669"/>
    <property type="project" value="TreeGrafter"/>
</dbReference>
<protein>
    <submittedName>
        <fullName evidence="9">Glycoside hydrolase family 16 protein</fullName>
    </submittedName>
</protein>
<dbReference type="InterPro" id="IPR013320">
    <property type="entry name" value="ConA-like_dom_sf"/>
</dbReference>
<feature type="domain" description="Chitin-binding type-1" evidence="7">
    <location>
        <begin position="31"/>
        <end position="77"/>
    </location>
</feature>
<keyword evidence="4" id="KW-0326">Glycosidase</keyword>
<evidence type="ECO:0000256" key="3">
    <source>
        <dbReference type="ARBA" id="ARBA00022801"/>
    </source>
</evidence>
<proteinExistence type="predicted"/>
<evidence type="ECO:0000259" key="8">
    <source>
        <dbReference type="PROSITE" id="PS51762"/>
    </source>
</evidence>
<dbReference type="Pfam" id="PF00722">
    <property type="entry name" value="Glyco_hydro_16"/>
    <property type="match status" value="1"/>
</dbReference>
<dbReference type="PANTHER" id="PTHR10963:SF22">
    <property type="entry name" value="GLYCOSIDASE CRH2-RELATED"/>
    <property type="match status" value="1"/>
</dbReference>
<reference evidence="9 10" key="1">
    <citation type="journal article" date="2012" name="Science">
        <title>The Paleozoic origin of enzymatic lignin decomposition reconstructed from 31 fungal genomes.</title>
        <authorList>
            <person name="Floudas D."/>
            <person name="Binder M."/>
            <person name="Riley R."/>
            <person name="Barry K."/>
            <person name="Blanchette R.A."/>
            <person name="Henrissat B."/>
            <person name="Martinez A.T."/>
            <person name="Otillar R."/>
            <person name="Spatafora J.W."/>
            <person name="Yadav J.S."/>
            <person name="Aerts A."/>
            <person name="Benoit I."/>
            <person name="Boyd A."/>
            <person name="Carlson A."/>
            <person name="Copeland A."/>
            <person name="Coutinho P.M."/>
            <person name="de Vries R.P."/>
            <person name="Ferreira P."/>
            <person name="Findley K."/>
            <person name="Foster B."/>
            <person name="Gaskell J."/>
            <person name="Glotzer D."/>
            <person name="Gorecki P."/>
            <person name="Heitman J."/>
            <person name="Hesse C."/>
            <person name="Hori C."/>
            <person name="Igarashi K."/>
            <person name="Jurgens J.A."/>
            <person name="Kallen N."/>
            <person name="Kersten P."/>
            <person name="Kohler A."/>
            <person name="Kuees U."/>
            <person name="Kumar T.K.A."/>
            <person name="Kuo A."/>
            <person name="LaButti K."/>
            <person name="Larrondo L.F."/>
            <person name="Lindquist E."/>
            <person name="Ling A."/>
            <person name="Lombard V."/>
            <person name="Lucas S."/>
            <person name="Lundell T."/>
            <person name="Martin R."/>
            <person name="McLaughlin D.J."/>
            <person name="Morgenstern I."/>
            <person name="Morin E."/>
            <person name="Murat C."/>
            <person name="Nagy L.G."/>
            <person name="Nolan M."/>
            <person name="Ohm R.A."/>
            <person name="Patyshakuliyeva A."/>
            <person name="Rokas A."/>
            <person name="Ruiz-Duenas F.J."/>
            <person name="Sabat G."/>
            <person name="Salamov A."/>
            <person name="Samejima M."/>
            <person name="Schmutz J."/>
            <person name="Slot J.C."/>
            <person name="St John F."/>
            <person name="Stenlid J."/>
            <person name="Sun H."/>
            <person name="Sun S."/>
            <person name="Syed K."/>
            <person name="Tsang A."/>
            <person name="Wiebenga A."/>
            <person name="Young D."/>
            <person name="Pisabarro A."/>
            <person name="Eastwood D.C."/>
            <person name="Martin F."/>
            <person name="Cullen D."/>
            <person name="Grigoriev I.V."/>
            <person name="Hibbett D.S."/>
        </authorList>
    </citation>
    <scope>NUCLEOTIDE SEQUENCE [LARGE SCALE GENOMIC DNA]</scope>
    <source>
        <strain evidence="9 10">MD-104</strain>
    </source>
</reference>
<keyword evidence="2 6" id="KW-0732">Signal</keyword>
<keyword evidence="10" id="KW-1185">Reference proteome</keyword>
<evidence type="ECO:0000259" key="7">
    <source>
        <dbReference type="PROSITE" id="PS50941"/>
    </source>
</evidence>
<dbReference type="GO" id="GO:0031505">
    <property type="term" value="P:fungal-type cell wall organization"/>
    <property type="evidence" value="ECO:0007669"/>
    <property type="project" value="TreeGrafter"/>
</dbReference>
<feature type="chain" id="PRO_5013776517" evidence="6">
    <location>
        <begin position="29"/>
        <end position="379"/>
    </location>
</feature>
<dbReference type="InterPro" id="IPR036861">
    <property type="entry name" value="Endochitinase-like_sf"/>
</dbReference>
<dbReference type="Gene3D" id="3.30.60.10">
    <property type="entry name" value="Endochitinase-like"/>
    <property type="match status" value="1"/>
</dbReference>
<dbReference type="InterPro" id="IPR001002">
    <property type="entry name" value="Chitin-bd_1"/>
</dbReference>
<keyword evidence="3 9" id="KW-0378">Hydrolase</keyword>
<accession>A0A2H3JCL6</accession>
<dbReference type="PROSITE" id="PS00026">
    <property type="entry name" value="CHIT_BIND_I_1"/>
    <property type="match status" value="1"/>
</dbReference>
<dbReference type="Gene3D" id="2.60.120.200">
    <property type="match status" value="1"/>
</dbReference>
<evidence type="ECO:0000256" key="4">
    <source>
        <dbReference type="ARBA" id="ARBA00023295"/>
    </source>
</evidence>
<dbReference type="InterPro" id="IPR018371">
    <property type="entry name" value="Chitin-binding_1_CS"/>
</dbReference>
<dbReference type="PROSITE" id="PS51762">
    <property type="entry name" value="GH16_2"/>
    <property type="match status" value="1"/>
</dbReference>
<dbReference type="GO" id="GO:0008061">
    <property type="term" value="F:chitin binding"/>
    <property type="evidence" value="ECO:0007669"/>
    <property type="project" value="UniProtKB-UniRule"/>
</dbReference>
<feature type="disulfide bond" evidence="5">
    <location>
        <begin position="46"/>
        <end position="60"/>
    </location>
</feature>
<evidence type="ECO:0000313" key="9">
    <source>
        <dbReference type="EMBL" id="PCH35418.1"/>
    </source>
</evidence>
<dbReference type="InterPro" id="IPR050546">
    <property type="entry name" value="Glycosyl_Hydrlase_16"/>
</dbReference>
<evidence type="ECO:0000256" key="1">
    <source>
        <dbReference type="ARBA" id="ARBA00022669"/>
    </source>
</evidence>
<sequence>MFATSRAPTATWLSVLPLLVSVVPGVAATAGQTCNATTLCGADAPCCSPYGYCGSGPDFCFGGCDPLYSHTLTSCMPEPVCKDANITFKNFDRILMNQTAYNGNASAWDFILNQGDILNTTAGEMVMTLTKENNGTRLSSTRYVHYGQMTTRLKTGRWGGVVTAFITMSDIKDEIDWEFPGVLTTTGQTNYFWQGNIPAEDAGETIGNLTDTYDNYHDFTVDWQPDALKWLIDGQVVRTLTRESVTDNSTGVSKYPNTPSRIELSIWPAGISSEPLGTIEWADGLINWTDPDYVSHGYFYAYVDSVSITCNDPTTPSANVTAYVYGKNSSTDTPSIDFSNETTIASSGAFGFDGVRASGVKWAVAVSAAMMALGSGLLF</sequence>
<dbReference type="STRING" id="742152.A0A2H3JCL6"/>
<dbReference type="PROSITE" id="PS50941">
    <property type="entry name" value="CHIT_BIND_I_2"/>
    <property type="match status" value="1"/>
</dbReference>
<evidence type="ECO:0000256" key="2">
    <source>
        <dbReference type="ARBA" id="ARBA00022729"/>
    </source>
</evidence>
<dbReference type="Proteomes" id="UP000218811">
    <property type="component" value="Unassembled WGS sequence"/>
</dbReference>
<name>A0A2H3JCL6_WOLCO</name>
<dbReference type="PANTHER" id="PTHR10963">
    <property type="entry name" value="GLYCOSYL HYDROLASE-RELATED"/>
    <property type="match status" value="1"/>
</dbReference>
<evidence type="ECO:0000256" key="5">
    <source>
        <dbReference type="PROSITE-ProRule" id="PRU00261"/>
    </source>
</evidence>
<dbReference type="OMA" id="DWHTYTI"/>
<dbReference type="AlphaFoldDB" id="A0A2H3JCL6"/>
<dbReference type="SUPFAM" id="SSF49899">
    <property type="entry name" value="Concanavalin A-like lectins/glucanases"/>
    <property type="match status" value="1"/>
</dbReference>
<feature type="domain" description="GH16" evidence="8">
    <location>
        <begin position="71"/>
        <end position="297"/>
    </location>
</feature>
<dbReference type="InterPro" id="IPR000757">
    <property type="entry name" value="Beta-glucanase-like"/>
</dbReference>